<dbReference type="AlphaFoldDB" id="K8P052"/>
<sequence>MLRKTDVRQRQKPVAPENADANSDISLAEHAYRTLEELIITLRLQPGAALSEQALASQLNMGRTPIREALRRLEREGLVLILPRRGVLVSELNVHKQLSLLEMRRETERLLARLSAERATPEQRMEFANIGLSLRSFSDDDDETLFSRWDSRLTELEYEASQNEFAAKSMALMHGLSRRFWVKYHNKHASLAETAALHANLAEQIARGDTSAAAAASDELLDYIEEFTRNTVA</sequence>
<dbReference type="Pfam" id="PF07729">
    <property type="entry name" value="FCD"/>
    <property type="match status" value="1"/>
</dbReference>
<dbReference type="RefSeq" id="WP_002713055.1">
    <property type="nucleotide sequence ID" value="NZ_KB375281.1"/>
</dbReference>
<evidence type="ECO:0000256" key="3">
    <source>
        <dbReference type="ARBA" id="ARBA00023163"/>
    </source>
</evidence>
<dbReference type="GO" id="GO:0003700">
    <property type="term" value="F:DNA-binding transcription factor activity"/>
    <property type="evidence" value="ECO:0007669"/>
    <property type="project" value="InterPro"/>
</dbReference>
<dbReference type="Pfam" id="PF00392">
    <property type="entry name" value="GntR"/>
    <property type="match status" value="1"/>
</dbReference>
<keyword evidence="1" id="KW-0805">Transcription regulation</keyword>
<dbReference type="Proteomes" id="UP000001095">
    <property type="component" value="Unassembled WGS sequence"/>
</dbReference>
<dbReference type="InterPro" id="IPR000524">
    <property type="entry name" value="Tscrpt_reg_HTH_GntR"/>
</dbReference>
<dbReference type="PROSITE" id="PS50949">
    <property type="entry name" value="HTH_GNTR"/>
    <property type="match status" value="1"/>
</dbReference>
<dbReference type="InterPro" id="IPR036388">
    <property type="entry name" value="WH-like_DNA-bd_sf"/>
</dbReference>
<accession>K8P052</accession>
<comment type="caution">
    <text evidence="6">The sequence shown here is derived from an EMBL/GenBank/DDBJ whole genome shotgun (WGS) entry which is preliminary data.</text>
</comment>
<gene>
    <name evidence="6" type="ORF">HMPREF9696_02189</name>
</gene>
<reference evidence="6 7" key="1">
    <citation type="submission" date="2012-04" db="EMBL/GenBank/DDBJ databases">
        <title>The Genome Sequence of Afipia clevelandensis ATCC 49720.</title>
        <authorList>
            <consortium name="The Broad Institute Genome Sequencing Platform"/>
            <person name="Earl A."/>
            <person name="Ward D."/>
            <person name="Feldgarden M."/>
            <person name="Gevers D."/>
            <person name="Huys G."/>
            <person name="Walker B."/>
            <person name="Young S.K."/>
            <person name="Zeng Q."/>
            <person name="Gargeya S."/>
            <person name="Fitzgerald M."/>
            <person name="Haas B."/>
            <person name="Abouelleil A."/>
            <person name="Alvarado L."/>
            <person name="Arachchi H.M."/>
            <person name="Berlin A."/>
            <person name="Chapman S.B."/>
            <person name="Goldberg J."/>
            <person name="Griggs A."/>
            <person name="Gujja S."/>
            <person name="Hansen M."/>
            <person name="Howarth C."/>
            <person name="Imamovic A."/>
            <person name="Larimer J."/>
            <person name="McCowen C."/>
            <person name="Montmayeur A."/>
            <person name="Murphy C."/>
            <person name="Neiman D."/>
            <person name="Pearson M."/>
            <person name="Priest M."/>
            <person name="Roberts A."/>
            <person name="Saif S."/>
            <person name="Shea T."/>
            <person name="Sisk P."/>
            <person name="Sykes S."/>
            <person name="Wortman J."/>
            <person name="Nusbaum C."/>
            <person name="Birren B."/>
        </authorList>
    </citation>
    <scope>NUCLEOTIDE SEQUENCE [LARGE SCALE GENOMIC DNA]</scope>
    <source>
        <strain evidence="6 7">ATCC 49720</strain>
    </source>
</reference>
<keyword evidence="7" id="KW-1185">Reference proteome</keyword>
<feature type="region of interest" description="Disordered" evidence="4">
    <location>
        <begin position="1"/>
        <end position="21"/>
    </location>
</feature>
<evidence type="ECO:0000259" key="5">
    <source>
        <dbReference type="PROSITE" id="PS50949"/>
    </source>
</evidence>
<dbReference type="Gene3D" id="1.10.10.10">
    <property type="entry name" value="Winged helix-like DNA-binding domain superfamily/Winged helix DNA-binding domain"/>
    <property type="match status" value="1"/>
</dbReference>
<organism evidence="6 7">
    <name type="scientific">Afipia clevelandensis ATCC 49720</name>
    <dbReference type="NCBI Taxonomy" id="883079"/>
    <lineage>
        <taxon>Bacteria</taxon>
        <taxon>Pseudomonadati</taxon>
        <taxon>Pseudomonadota</taxon>
        <taxon>Alphaproteobacteria</taxon>
        <taxon>Hyphomicrobiales</taxon>
        <taxon>Nitrobacteraceae</taxon>
        <taxon>Afipia</taxon>
    </lineage>
</organism>
<proteinExistence type="predicted"/>
<dbReference type="SUPFAM" id="SSF46785">
    <property type="entry name" value="Winged helix' DNA-binding domain"/>
    <property type="match status" value="1"/>
</dbReference>
<dbReference type="HOGENOM" id="CLU_017584_5_2_5"/>
<dbReference type="Gene3D" id="1.20.120.530">
    <property type="entry name" value="GntR ligand-binding domain-like"/>
    <property type="match status" value="1"/>
</dbReference>
<keyword evidence="3" id="KW-0804">Transcription</keyword>
<dbReference type="PANTHER" id="PTHR43537">
    <property type="entry name" value="TRANSCRIPTIONAL REGULATOR, GNTR FAMILY"/>
    <property type="match status" value="1"/>
</dbReference>
<dbReference type="PANTHER" id="PTHR43537:SF5">
    <property type="entry name" value="UXU OPERON TRANSCRIPTIONAL REGULATOR"/>
    <property type="match status" value="1"/>
</dbReference>
<dbReference type="PRINTS" id="PR00035">
    <property type="entry name" value="HTHGNTR"/>
</dbReference>
<dbReference type="InterPro" id="IPR011711">
    <property type="entry name" value="GntR_C"/>
</dbReference>
<evidence type="ECO:0000313" key="6">
    <source>
        <dbReference type="EMBL" id="EKS35977.1"/>
    </source>
</evidence>
<dbReference type="CDD" id="cd07377">
    <property type="entry name" value="WHTH_GntR"/>
    <property type="match status" value="1"/>
</dbReference>
<protein>
    <recommendedName>
        <fullName evidence="5">HTH gntR-type domain-containing protein</fullName>
    </recommendedName>
</protein>
<dbReference type="EMBL" id="AGWY01000008">
    <property type="protein sequence ID" value="EKS35977.1"/>
    <property type="molecule type" value="Genomic_DNA"/>
</dbReference>
<dbReference type="GO" id="GO:0003677">
    <property type="term" value="F:DNA binding"/>
    <property type="evidence" value="ECO:0007669"/>
    <property type="project" value="UniProtKB-KW"/>
</dbReference>
<dbReference type="InterPro" id="IPR008920">
    <property type="entry name" value="TF_FadR/GntR_C"/>
</dbReference>
<evidence type="ECO:0000313" key="7">
    <source>
        <dbReference type="Proteomes" id="UP000001095"/>
    </source>
</evidence>
<keyword evidence="2" id="KW-0238">DNA-binding</keyword>
<dbReference type="SMART" id="SM00895">
    <property type="entry name" value="FCD"/>
    <property type="match status" value="1"/>
</dbReference>
<evidence type="ECO:0000256" key="2">
    <source>
        <dbReference type="ARBA" id="ARBA00023125"/>
    </source>
</evidence>
<dbReference type="SUPFAM" id="SSF48008">
    <property type="entry name" value="GntR ligand-binding domain-like"/>
    <property type="match status" value="1"/>
</dbReference>
<name>K8P052_9BRAD</name>
<dbReference type="OrthoDB" id="9806293at2"/>
<feature type="domain" description="HTH gntR-type" evidence="5">
    <location>
        <begin position="25"/>
        <end position="92"/>
    </location>
</feature>
<dbReference type="SMART" id="SM00345">
    <property type="entry name" value="HTH_GNTR"/>
    <property type="match status" value="1"/>
</dbReference>
<evidence type="ECO:0000256" key="4">
    <source>
        <dbReference type="SAM" id="MobiDB-lite"/>
    </source>
</evidence>
<dbReference type="InterPro" id="IPR036390">
    <property type="entry name" value="WH_DNA-bd_sf"/>
</dbReference>
<evidence type="ECO:0000256" key="1">
    <source>
        <dbReference type="ARBA" id="ARBA00023015"/>
    </source>
</evidence>